<reference evidence="6" key="1">
    <citation type="submission" date="2019-08" db="EMBL/GenBank/DDBJ databases">
        <title>Reference gene set and small RNA set construction with multiple tissues from Davidia involucrata Baill.</title>
        <authorList>
            <person name="Yang H."/>
            <person name="Zhou C."/>
            <person name="Li G."/>
            <person name="Wang J."/>
            <person name="Gao P."/>
            <person name="Wang M."/>
            <person name="Wang R."/>
            <person name="Zhao Y."/>
        </authorList>
    </citation>
    <scope>NUCLEOTIDE SEQUENCE</scope>
    <source>
        <tissue evidence="6">Mixed with DoveR01_LX</tissue>
    </source>
</reference>
<dbReference type="AlphaFoldDB" id="A0A5B7CAQ3"/>
<dbReference type="Pfam" id="PF00067">
    <property type="entry name" value="p450"/>
    <property type="match status" value="1"/>
</dbReference>
<gene>
    <name evidence="6" type="ORF">Din_046902</name>
</gene>
<protein>
    <recommendedName>
        <fullName evidence="7">Premnaspirodiene oxygenase-like</fullName>
    </recommendedName>
</protein>
<proteinExistence type="inferred from homology"/>
<keyword evidence="2" id="KW-0349">Heme</keyword>
<dbReference type="GO" id="GO:0020037">
    <property type="term" value="F:heme binding"/>
    <property type="evidence" value="ECO:0007669"/>
    <property type="project" value="InterPro"/>
</dbReference>
<name>A0A5B7CAQ3_DAVIN</name>
<evidence type="ECO:0000256" key="5">
    <source>
        <dbReference type="ARBA" id="ARBA00023004"/>
    </source>
</evidence>
<dbReference type="GO" id="GO:0016705">
    <property type="term" value="F:oxidoreductase activity, acting on paired donors, with incorporation or reduction of molecular oxygen"/>
    <property type="evidence" value="ECO:0007669"/>
    <property type="project" value="InterPro"/>
</dbReference>
<dbReference type="EMBL" id="GHES01046902">
    <property type="protein sequence ID" value="MPA77461.1"/>
    <property type="molecule type" value="Transcribed_RNA"/>
</dbReference>
<dbReference type="GO" id="GO:0004497">
    <property type="term" value="F:monooxygenase activity"/>
    <property type="evidence" value="ECO:0007669"/>
    <property type="project" value="InterPro"/>
</dbReference>
<evidence type="ECO:0000256" key="4">
    <source>
        <dbReference type="ARBA" id="ARBA00023002"/>
    </source>
</evidence>
<sequence>MHLLLGEVSTVIVSSPEIAKEVMKTHDIIFAQRPYLLASRILSYDATNMIFSPYGDYWRQLRKICIVELLSPKRVQTFRSIREEEVFNLIRSIHSNARSPINLSKKIFALTYGITARAFG</sequence>
<evidence type="ECO:0000256" key="2">
    <source>
        <dbReference type="ARBA" id="ARBA00022617"/>
    </source>
</evidence>
<evidence type="ECO:0000256" key="3">
    <source>
        <dbReference type="ARBA" id="ARBA00022723"/>
    </source>
</evidence>
<keyword evidence="4" id="KW-0560">Oxidoreductase</keyword>
<keyword evidence="5" id="KW-0408">Iron</keyword>
<accession>A0A5B7CAQ3</accession>
<keyword evidence="3" id="KW-0479">Metal-binding</keyword>
<evidence type="ECO:0000256" key="1">
    <source>
        <dbReference type="ARBA" id="ARBA00010617"/>
    </source>
</evidence>
<dbReference type="SUPFAM" id="SSF48264">
    <property type="entry name" value="Cytochrome P450"/>
    <property type="match status" value="1"/>
</dbReference>
<dbReference type="InterPro" id="IPR036396">
    <property type="entry name" value="Cyt_P450_sf"/>
</dbReference>
<dbReference type="InterPro" id="IPR001128">
    <property type="entry name" value="Cyt_P450"/>
</dbReference>
<organism evidence="6">
    <name type="scientific">Davidia involucrata</name>
    <name type="common">Dove tree</name>
    <dbReference type="NCBI Taxonomy" id="16924"/>
    <lineage>
        <taxon>Eukaryota</taxon>
        <taxon>Viridiplantae</taxon>
        <taxon>Streptophyta</taxon>
        <taxon>Embryophyta</taxon>
        <taxon>Tracheophyta</taxon>
        <taxon>Spermatophyta</taxon>
        <taxon>Magnoliopsida</taxon>
        <taxon>eudicotyledons</taxon>
        <taxon>Gunneridae</taxon>
        <taxon>Pentapetalae</taxon>
        <taxon>asterids</taxon>
        <taxon>Cornales</taxon>
        <taxon>Nyssaceae</taxon>
        <taxon>Davidia</taxon>
    </lineage>
</organism>
<dbReference type="Gene3D" id="1.10.630.10">
    <property type="entry name" value="Cytochrome P450"/>
    <property type="match status" value="1"/>
</dbReference>
<comment type="similarity">
    <text evidence="1">Belongs to the cytochrome P450 family.</text>
</comment>
<dbReference type="PANTHER" id="PTHR47955:SF8">
    <property type="entry name" value="CYTOCHROME P450 71D11-LIKE"/>
    <property type="match status" value="1"/>
</dbReference>
<evidence type="ECO:0000313" key="6">
    <source>
        <dbReference type="EMBL" id="MPA77461.1"/>
    </source>
</evidence>
<evidence type="ECO:0008006" key="7">
    <source>
        <dbReference type="Google" id="ProtNLM"/>
    </source>
</evidence>
<dbReference type="GO" id="GO:0005506">
    <property type="term" value="F:iron ion binding"/>
    <property type="evidence" value="ECO:0007669"/>
    <property type="project" value="InterPro"/>
</dbReference>
<dbReference type="PANTHER" id="PTHR47955">
    <property type="entry name" value="CYTOCHROME P450 FAMILY 71 PROTEIN"/>
    <property type="match status" value="1"/>
</dbReference>